<evidence type="ECO:0000256" key="11">
    <source>
        <dbReference type="SAM" id="Phobius"/>
    </source>
</evidence>
<dbReference type="PRINTS" id="PR00237">
    <property type="entry name" value="GPCRRHODOPSN"/>
</dbReference>
<keyword evidence="7 11" id="KW-0472">Membrane</keyword>
<dbReference type="GO" id="GO:0004930">
    <property type="term" value="F:G protein-coupled receptor activity"/>
    <property type="evidence" value="ECO:0007669"/>
    <property type="project" value="UniProtKB-KW"/>
</dbReference>
<name>A0A9D4SKD3_DERFA</name>
<evidence type="ECO:0000256" key="3">
    <source>
        <dbReference type="ARBA" id="ARBA00022475"/>
    </source>
</evidence>
<keyword evidence="5 11" id="KW-1133">Transmembrane helix</keyword>
<dbReference type="Proteomes" id="UP000828236">
    <property type="component" value="Unassembled WGS sequence"/>
</dbReference>
<comment type="caution">
    <text evidence="13">The sequence shown here is derived from an EMBL/GenBank/DDBJ whole genome shotgun (WGS) entry which is preliminary data.</text>
</comment>
<dbReference type="GO" id="GO:0005886">
    <property type="term" value="C:plasma membrane"/>
    <property type="evidence" value="ECO:0007669"/>
    <property type="project" value="UniProtKB-SubCell"/>
</dbReference>
<feature type="transmembrane region" description="Helical" evidence="11">
    <location>
        <begin position="215"/>
        <end position="239"/>
    </location>
</feature>
<dbReference type="SUPFAM" id="SSF81321">
    <property type="entry name" value="Family A G protein-coupled receptor-like"/>
    <property type="match status" value="1"/>
</dbReference>
<protein>
    <submittedName>
        <fullName evidence="13">7 transmembrane receptor -like protein</fullName>
    </submittedName>
</protein>
<reference evidence="13" key="2">
    <citation type="journal article" date="2021" name="World Allergy Organ. J.">
        <title>Chromosome-level assembly of Dermatophagoides farinae genome and transcriptome reveals two novel allergens Der f 37 and Der f 39.</title>
        <authorList>
            <person name="Chen J."/>
            <person name="Cai Z."/>
            <person name="Fan D."/>
            <person name="Hu J."/>
            <person name="Hou Y."/>
            <person name="He Y."/>
            <person name="Zhang Z."/>
            <person name="Zhao Z."/>
            <person name="Gao P."/>
            <person name="Hu W."/>
            <person name="Sun J."/>
            <person name="Li J."/>
            <person name="Ji K."/>
        </authorList>
    </citation>
    <scope>NUCLEOTIDE SEQUENCE</scope>
    <source>
        <strain evidence="13">JKM2019</strain>
    </source>
</reference>
<dbReference type="InterPro" id="IPR000276">
    <property type="entry name" value="GPCR_Rhodpsn"/>
</dbReference>
<dbReference type="Pfam" id="PF00001">
    <property type="entry name" value="7tm_1"/>
    <property type="match status" value="1"/>
</dbReference>
<proteinExistence type="inferred from homology"/>
<feature type="transmembrane region" description="Helical" evidence="11">
    <location>
        <begin position="303"/>
        <end position="326"/>
    </location>
</feature>
<sequence>MFMMMMNNTDNNGSLISGGGGGSSSSSSSNNNHNIIDIPEGAAIIGFIATILICIIGIIGNLITIIALIKQQINHQNSHHSSTTTIFVINLAIADLLFCSLVMPLQSGRYLTRSWPFGQLLCRLYPLFYYGTVATSLMMITAITINRFILIAFNRHYSRIYNRKNVIIMIIFCWLFSYTLVSIPVLKLYGQTGYQSNTFSCTILRDQRERSPKKFLFILGFFLPMTTIVFCYGMILFHIKRQQHKRQTKTTQNNGTIMINNNNTTNRDLRLTLLICVVFGAFLACFLPLFIGNVFIPDDRYPYFHVFASIFAWMNSCINPFIYFVMNQRYRQAYKKLFFGNFFFKNHHHHHHHML</sequence>
<evidence type="ECO:0000313" key="13">
    <source>
        <dbReference type="EMBL" id="KAH7645053.1"/>
    </source>
</evidence>
<feature type="transmembrane region" description="Helical" evidence="11">
    <location>
        <begin position="127"/>
        <end position="153"/>
    </location>
</feature>
<evidence type="ECO:0000256" key="5">
    <source>
        <dbReference type="ARBA" id="ARBA00022989"/>
    </source>
</evidence>
<dbReference type="SMART" id="SM01381">
    <property type="entry name" value="7TM_GPCR_Srsx"/>
    <property type="match status" value="1"/>
</dbReference>
<evidence type="ECO:0000256" key="6">
    <source>
        <dbReference type="ARBA" id="ARBA00023040"/>
    </source>
</evidence>
<comment type="similarity">
    <text evidence="2 10">Belongs to the G-protein coupled receptor 1 family.</text>
</comment>
<dbReference type="EMBL" id="SDOV01000001">
    <property type="protein sequence ID" value="KAH7645053.1"/>
    <property type="molecule type" value="Genomic_DNA"/>
</dbReference>
<accession>A0A9D4SKD3</accession>
<feature type="transmembrane region" description="Helical" evidence="11">
    <location>
        <begin position="81"/>
        <end position="107"/>
    </location>
</feature>
<keyword evidence="8 10" id="KW-0675">Receptor</keyword>
<feature type="transmembrane region" description="Helical" evidence="11">
    <location>
        <begin position="165"/>
        <end position="186"/>
    </location>
</feature>
<dbReference type="PROSITE" id="PS00237">
    <property type="entry name" value="G_PROTEIN_RECEP_F1_1"/>
    <property type="match status" value="1"/>
</dbReference>
<feature type="transmembrane region" description="Helical" evidence="11">
    <location>
        <begin position="44"/>
        <end position="69"/>
    </location>
</feature>
<keyword evidence="3" id="KW-1003">Cell membrane</keyword>
<dbReference type="PANTHER" id="PTHR24228">
    <property type="entry name" value="B2 BRADYKININ RECEPTOR/ANGIOTENSIN II RECEPTOR"/>
    <property type="match status" value="1"/>
</dbReference>
<evidence type="ECO:0000256" key="2">
    <source>
        <dbReference type="ARBA" id="ARBA00010663"/>
    </source>
</evidence>
<keyword evidence="6 10" id="KW-0297">G-protein coupled receptor</keyword>
<dbReference type="AlphaFoldDB" id="A0A9D4SKD3"/>
<evidence type="ECO:0000259" key="12">
    <source>
        <dbReference type="PROSITE" id="PS50262"/>
    </source>
</evidence>
<feature type="domain" description="G-protein coupled receptors family 1 profile" evidence="12">
    <location>
        <begin position="60"/>
        <end position="323"/>
    </location>
</feature>
<dbReference type="InterPro" id="IPR017452">
    <property type="entry name" value="GPCR_Rhodpsn_7TM"/>
</dbReference>
<evidence type="ECO:0000256" key="9">
    <source>
        <dbReference type="ARBA" id="ARBA00023224"/>
    </source>
</evidence>
<gene>
    <name evidence="13" type="ORF">HUG17_0591</name>
</gene>
<evidence type="ECO:0000256" key="1">
    <source>
        <dbReference type="ARBA" id="ARBA00004651"/>
    </source>
</evidence>
<reference evidence="13" key="1">
    <citation type="submission" date="2020-06" db="EMBL/GenBank/DDBJ databases">
        <authorList>
            <person name="Ji K."/>
            <person name="Li J."/>
        </authorList>
    </citation>
    <scope>NUCLEOTIDE SEQUENCE</scope>
    <source>
        <strain evidence="13">JKM2019</strain>
        <tissue evidence="13">Whole body</tissue>
    </source>
</reference>
<evidence type="ECO:0000256" key="4">
    <source>
        <dbReference type="ARBA" id="ARBA00022692"/>
    </source>
</evidence>
<keyword evidence="4 10" id="KW-0812">Transmembrane</keyword>
<dbReference type="PANTHER" id="PTHR24228:SF74">
    <property type="entry name" value="G-PROTEIN COUPLED RECEPTORS FAMILY 1 PROFILE DOMAIN-CONTAINING PROTEIN"/>
    <property type="match status" value="1"/>
</dbReference>
<comment type="subcellular location">
    <subcellularLocation>
        <location evidence="1">Cell membrane</location>
        <topology evidence="1">Multi-pass membrane protein</topology>
    </subcellularLocation>
</comment>
<evidence type="ECO:0000256" key="7">
    <source>
        <dbReference type="ARBA" id="ARBA00023136"/>
    </source>
</evidence>
<evidence type="ECO:0000256" key="8">
    <source>
        <dbReference type="ARBA" id="ARBA00023170"/>
    </source>
</evidence>
<feature type="transmembrane region" description="Helical" evidence="11">
    <location>
        <begin position="271"/>
        <end position="291"/>
    </location>
</feature>
<evidence type="ECO:0000256" key="10">
    <source>
        <dbReference type="RuleBase" id="RU000688"/>
    </source>
</evidence>
<keyword evidence="9 10" id="KW-0807">Transducer</keyword>
<organism evidence="13">
    <name type="scientific">Dermatophagoides farinae</name>
    <name type="common">American house dust mite</name>
    <dbReference type="NCBI Taxonomy" id="6954"/>
    <lineage>
        <taxon>Eukaryota</taxon>
        <taxon>Metazoa</taxon>
        <taxon>Ecdysozoa</taxon>
        <taxon>Arthropoda</taxon>
        <taxon>Chelicerata</taxon>
        <taxon>Arachnida</taxon>
        <taxon>Acari</taxon>
        <taxon>Acariformes</taxon>
        <taxon>Sarcoptiformes</taxon>
        <taxon>Astigmata</taxon>
        <taxon>Psoroptidia</taxon>
        <taxon>Analgoidea</taxon>
        <taxon>Pyroglyphidae</taxon>
        <taxon>Dermatophagoidinae</taxon>
        <taxon>Dermatophagoides</taxon>
    </lineage>
</organism>
<dbReference type="Gene3D" id="1.20.1070.10">
    <property type="entry name" value="Rhodopsin 7-helix transmembrane proteins"/>
    <property type="match status" value="1"/>
</dbReference>
<dbReference type="PROSITE" id="PS50262">
    <property type="entry name" value="G_PROTEIN_RECEP_F1_2"/>
    <property type="match status" value="1"/>
</dbReference>